<dbReference type="SUPFAM" id="SSF46689">
    <property type="entry name" value="Homeodomain-like"/>
    <property type="match status" value="1"/>
</dbReference>
<accession>A0ABY5WAM7</accession>
<dbReference type="PRINTS" id="PR00455">
    <property type="entry name" value="HTHTETR"/>
</dbReference>
<dbReference type="RefSeq" id="WP_259866974.1">
    <property type="nucleotide sequence ID" value="NZ_CP073720.1"/>
</dbReference>
<evidence type="ECO:0000313" key="6">
    <source>
        <dbReference type="EMBL" id="UWP87115.1"/>
    </source>
</evidence>
<dbReference type="PROSITE" id="PS50977">
    <property type="entry name" value="HTH_TETR_2"/>
    <property type="match status" value="1"/>
</dbReference>
<name>A0ABY5WAM7_9ACTN</name>
<organism evidence="6 7">
    <name type="scientific">Dactylosporangium fulvum</name>
    <dbReference type="NCBI Taxonomy" id="53359"/>
    <lineage>
        <taxon>Bacteria</taxon>
        <taxon>Bacillati</taxon>
        <taxon>Actinomycetota</taxon>
        <taxon>Actinomycetes</taxon>
        <taxon>Micromonosporales</taxon>
        <taxon>Micromonosporaceae</taxon>
        <taxon>Dactylosporangium</taxon>
    </lineage>
</organism>
<keyword evidence="1" id="KW-0805">Transcription regulation</keyword>
<dbReference type="PANTHER" id="PTHR47506:SF6">
    <property type="entry name" value="HTH-TYPE TRANSCRIPTIONAL REPRESSOR NEMR"/>
    <property type="match status" value="1"/>
</dbReference>
<evidence type="ECO:0000256" key="2">
    <source>
        <dbReference type="ARBA" id="ARBA00023125"/>
    </source>
</evidence>
<gene>
    <name evidence="6" type="ORF">Dfulv_23890</name>
</gene>
<keyword evidence="2 4" id="KW-0238">DNA-binding</keyword>
<reference evidence="6" key="2">
    <citation type="submission" date="2022-09" db="EMBL/GenBank/DDBJ databases">
        <title>Biosynthetic gene clusters of Dactylosporangioum fulvum.</title>
        <authorList>
            <person name="Caradec T."/>
        </authorList>
    </citation>
    <scope>NUCLEOTIDE SEQUENCE</scope>
    <source>
        <strain evidence="6">NRRL B-16292</strain>
    </source>
</reference>
<protein>
    <submittedName>
        <fullName evidence="6">TetR/AcrR family transcriptional regulator</fullName>
    </submittedName>
</protein>
<evidence type="ECO:0000256" key="4">
    <source>
        <dbReference type="PROSITE-ProRule" id="PRU00335"/>
    </source>
</evidence>
<dbReference type="PANTHER" id="PTHR47506">
    <property type="entry name" value="TRANSCRIPTIONAL REGULATORY PROTEIN"/>
    <property type="match status" value="1"/>
</dbReference>
<reference evidence="6" key="1">
    <citation type="submission" date="2021-04" db="EMBL/GenBank/DDBJ databases">
        <authorList>
            <person name="Hartkoorn R.C."/>
            <person name="Beaudoing E."/>
            <person name="Hot D."/>
        </authorList>
    </citation>
    <scope>NUCLEOTIDE SEQUENCE</scope>
    <source>
        <strain evidence="6">NRRL B-16292</strain>
    </source>
</reference>
<evidence type="ECO:0000256" key="3">
    <source>
        <dbReference type="ARBA" id="ARBA00023163"/>
    </source>
</evidence>
<dbReference type="InterPro" id="IPR001647">
    <property type="entry name" value="HTH_TetR"/>
</dbReference>
<evidence type="ECO:0000256" key="1">
    <source>
        <dbReference type="ARBA" id="ARBA00023015"/>
    </source>
</evidence>
<sequence>MVRLTRAEAQERTHERLLATGRAVFLRRGFLAATVEEIAAEAGYTRGAVYKHFGSKEGLWQAIVDAVAGVRLAALRDAFDRAGSRAELLAALDPGAFARDDEAARWTLTSAEYLAAVAAQPAHAAALAALQRRLDGELAALLTRHCRRLGIRPAMPVPQLVVALGAFGGGLALLAATDPATDAAGVSAGLLDVLLPEARTR</sequence>
<dbReference type="Proteomes" id="UP001059617">
    <property type="component" value="Chromosome"/>
</dbReference>
<dbReference type="InterPro" id="IPR009057">
    <property type="entry name" value="Homeodomain-like_sf"/>
</dbReference>
<keyword evidence="7" id="KW-1185">Reference proteome</keyword>
<dbReference type="Gene3D" id="1.10.357.10">
    <property type="entry name" value="Tetracycline Repressor, domain 2"/>
    <property type="match status" value="1"/>
</dbReference>
<evidence type="ECO:0000259" key="5">
    <source>
        <dbReference type="PROSITE" id="PS50977"/>
    </source>
</evidence>
<dbReference type="EMBL" id="CP073720">
    <property type="protein sequence ID" value="UWP87115.1"/>
    <property type="molecule type" value="Genomic_DNA"/>
</dbReference>
<feature type="DNA-binding region" description="H-T-H motif" evidence="4">
    <location>
        <begin position="34"/>
        <end position="53"/>
    </location>
</feature>
<dbReference type="Pfam" id="PF00440">
    <property type="entry name" value="TetR_N"/>
    <property type="match status" value="1"/>
</dbReference>
<evidence type="ECO:0000313" key="7">
    <source>
        <dbReference type="Proteomes" id="UP001059617"/>
    </source>
</evidence>
<feature type="domain" description="HTH tetR-type" evidence="5">
    <location>
        <begin position="11"/>
        <end position="71"/>
    </location>
</feature>
<keyword evidence="3" id="KW-0804">Transcription</keyword>
<proteinExistence type="predicted"/>